<dbReference type="GO" id="GO:0008983">
    <property type="term" value="F:protein-glutamate O-methyltransferase activity"/>
    <property type="evidence" value="ECO:0007669"/>
    <property type="project" value="UniProtKB-EC"/>
</dbReference>
<sequence length="481" mass="55410">MPPPKPNPEFEALLDYLKHNRGCDLTGYKRSTLIRRFQHRMRQLNIEDYPNYLEYLQFHINEYRALLNEVLINVTGFFRDQAVWDYLSVSLIPQIIRQQPNQVIRVWSAGCAGGQEIYSLLILLAEALGIESCLQRVQCYATDADEAALQQARQGIYSNSEVSSIHPEWLEKYFQRTESNYIFHPQLRRRIIFGRHNLTQDAPISKIDLILCRNVLIYFNSNVQMAILVRLHFALKKTGFLVLGQSETFNHHRAIFTAVNLKHRVYTKGLALDMKEHLFISPKTPQKVTVEPPSQSCFWQTAFETSPVAQLAVDVNGYLVSTNEQANRLFGLSCNDWQRPLQDLEVGKQLGFQILNQPFHRHHPVVLRNLEWSSLTTTKYFDVTIAPVYDAKQKLLGITLAFLEITEGKKLREKLELTNLESSALKNTLQSLTSELNIAQIELASVRQEMKLLEDTFDIDRSINGSIDESIDRNKTNTNSN</sequence>
<keyword evidence="4" id="KW-0808">Transferase</keyword>
<name>A0AA96WKM4_9CYAN</name>
<keyword evidence="5" id="KW-0949">S-adenosyl-L-methionine</keyword>
<accession>A0AA96WKM4</accession>
<organism evidence="8">
    <name type="scientific">Leptolyngbya sp. NK1-12</name>
    <dbReference type="NCBI Taxonomy" id="2547451"/>
    <lineage>
        <taxon>Bacteria</taxon>
        <taxon>Bacillati</taxon>
        <taxon>Cyanobacteriota</taxon>
        <taxon>Cyanophyceae</taxon>
        <taxon>Leptolyngbyales</taxon>
        <taxon>Leptolyngbyaceae</taxon>
        <taxon>Leptolyngbya group</taxon>
        <taxon>Leptolyngbya</taxon>
    </lineage>
</organism>
<dbReference type="Gene3D" id="3.30.450.20">
    <property type="entry name" value="PAS domain"/>
    <property type="match status" value="1"/>
</dbReference>
<dbReference type="Pfam" id="PF03705">
    <property type="entry name" value="CheR_N"/>
    <property type="match status" value="1"/>
</dbReference>
<evidence type="ECO:0000313" key="8">
    <source>
        <dbReference type="EMBL" id="WNZ26979.1"/>
    </source>
</evidence>
<dbReference type="RefSeq" id="WP_316436566.1">
    <property type="nucleotide sequence ID" value="NZ_CP053587.1"/>
</dbReference>
<evidence type="ECO:0000256" key="4">
    <source>
        <dbReference type="ARBA" id="ARBA00022679"/>
    </source>
</evidence>
<dbReference type="InterPro" id="IPR050903">
    <property type="entry name" value="Bact_Chemotaxis_MeTrfase"/>
</dbReference>
<dbReference type="InterPro" id="IPR029063">
    <property type="entry name" value="SAM-dependent_MTases_sf"/>
</dbReference>
<dbReference type="SUPFAM" id="SSF53335">
    <property type="entry name" value="S-adenosyl-L-methionine-dependent methyltransferases"/>
    <property type="match status" value="1"/>
</dbReference>
<comment type="catalytic activity">
    <reaction evidence="1">
        <text>L-glutamyl-[protein] + S-adenosyl-L-methionine = [protein]-L-glutamate 5-O-methyl ester + S-adenosyl-L-homocysteine</text>
        <dbReference type="Rhea" id="RHEA:24452"/>
        <dbReference type="Rhea" id="RHEA-COMP:10208"/>
        <dbReference type="Rhea" id="RHEA-COMP:10311"/>
        <dbReference type="ChEBI" id="CHEBI:29973"/>
        <dbReference type="ChEBI" id="CHEBI:57856"/>
        <dbReference type="ChEBI" id="CHEBI:59789"/>
        <dbReference type="ChEBI" id="CHEBI:82795"/>
        <dbReference type="EC" id="2.1.1.80"/>
    </reaction>
</comment>
<feature type="domain" description="CheR-type methyltransferase" evidence="7">
    <location>
        <begin position="9"/>
        <end position="269"/>
    </location>
</feature>
<dbReference type="SMART" id="SM00138">
    <property type="entry name" value="MeTrc"/>
    <property type="match status" value="1"/>
</dbReference>
<protein>
    <recommendedName>
        <fullName evidence="2">protein-glutamate O-methyltransferase</fullName>
        <ecNumber evidence="2">2.1.1.80</ecNumber>
    </recommendedName>
</protein>
<dbReference type="InterPro" id="IPR000780">
    <property type="entry name" value="CheR_MeTrfase"/>
</dbReference>
<proteinExistence type="predicted"/>
<feature type="coiled-coil region" evidence="6">
    <location>
        <begin position="422"/>
        <end position="456"/>
    </location>
</feature>
<keyword evidence="6" id="KW-0175">Coiled coil</keyword>
<dbReference type="InterPro" id="IPR035965">
    <property type="entry name" value="PAS-like_dom_sf"/>
</dbReference>
<dbReference type="InterPro" id="IPR022641">
    <property type="entry name" value="CheR_N"/>
</dbReference>
<dbReference type="PROSITE" id="PS50123">
    <property type="entry name" value="CHER"/>
    <property type="match status" value="1"/>
</dbReference>
<dbReference type="EMBL" id="CP053587">
    <property type="protein sequence ID" value="WNZ26979.1"/>
    <property type="molecule type" value="Genomic_DNA"/>
</dbReference>
<dbReference type="Gene3D" id="1.10.155.10">
    <property type="entry name" value="Chemotaxis receptor methyltransferase CheR, N-terminal domain"/>
    <property type="match status" value="1"/>
</dbReference>
<dbReference type="Pfam" id="PF13188">
    <property type="entry name" value="PAS_8"/>
    <property type="match status" value="1"/>
</dbReference>
<keyword evidence="3" id="KW-0489">Methyltransferase</keyword>
<dbReference type="Gene3D" id="3.40.50.150">
    <property type="entry name" value="Vaccinia Virus protein VP39"/>
    <property type="match status" value="1"/>
</dbReference>
<dbReference type="Pfam" id="PF01739">
    <property type="entry name" value="CheR"/>
    <property type="match status" value="1"/>
</dbReference>
<dbReference type="SUPFAM" id="SSF47757">
    <property type="entry name" value="Chemotaxis receptor methyltransferase CheR, N-terminal domain"/>
    <property type="match status" value="1"/>
</dbReference>
<dbReference type="PANTHER" id="PTHR24422">
    <property type="entry name" value="CHEMOTAXIS PROTEIN METHYLTRANSFERASE"/>
    <property type="match status" value="1"/>
</dbReference>
<dbReference type="AlphaFoldDB" id="A0AA96WKM4"/>
<evidence type="ECO:0000259" key="7">
    <source>
        <dbReference type="PROSITE" id="PS50123"/>
    </source>
</evidence>
<dbReference type="PANTHER" id="PTHR24422:SF10">
    <property type="entry name" value="CHEMOTAXIS PROTEIN METHYLTRANSFERASE 2"/>
    <property type="match status" value="1"/>
</dbReference>
<reference evidence="8" key="1">
    <citation type="submission" date="2020-05" db="EMBL/GenBank/DDBJ databases">
        <authorList>
            <person name="Zhu T."/>
            <person name="Keshari N."/>
            <person name="Lu X."/>
        </authorList>
    </citation>
    <scope>NUCLEOTIDE SEQUENCE</scope>
    <source>
        <strain evidence="8">NK1-12</strain>
    </source>
</reference>
<evidence type="ECO:0000256" key="2">
    <source>
        <dbReference type="ARBA" id="ARBA00012534"/>
    </source>
</evidence>
<dbReference type="InterPro" id="IPR022642">
    <property type="entry name" value="CheR_C"/>
</dbReference>
<dbReference type="GO" id="GO:0032259">
    <property type="term" value="P:methylation"/>
    <property type="evidence" value="ECO:0007669"/>
    <property type="project" value="UniProtKB-KW"/>
</dbReference>
<gene>
    <name evidence="8" type="ORF">HJG54_29085</name>
</gene>
<evidence type="ECO:0000256" key="3">
    <source>
        <dbReference type="ARBA" id="ARBA00022603"/>
    </source>
</evidence>
<dbReference type="EC" id="2.1.1.80" evidence="2"/>
<evidence type="ECO:0000256" key="1">
    <source>
        <dbReference type="ARBA" id="ARBA00001541"/>
    </source>
</evidence>
<dbReference type="InterPro" id="IPR000014">
    <property type="entry name" value="PAS"/>
</dbReference>
<evidence type="ECO:0000256" key="6">
    <source>
        <dbReference type="SAM" id="Coils"/>
    </source>
</evidence>
<dbReference type="PRINTS" id="PR00996">
    <property type="entry name" value="CHERMTFRASE"/>
</dbReference>
<dbReference type="SUPFAM" id="SSF55785">
    <property type="entry name" value="PYP-like sensor domain (PAS domain)"/>
    <property type="match status" value="1"/>
</dbReference>
<dbReference type="InterPro" id="IPR036804">
    <property type="entry name" value="CheR_N_sf"/>
</dbReference>
<evidence type="ECO:0000256" key="5">
    <source>
        <dbReference type="ARBA" id="ARBA00022691"/>
    </source>
</evidence>